<evidence type="ECO:0000256" key="15">
    <source>
        <dbReference type="ARBA" id="ARBA00033270"/>
    </source>
</evidence>
<evidence type="ECO:0000256" key="17">
    <source>
        <dbReference type="ARBA" id="ARBA00041185"/>
    </source>
</evidence>
<dbReference type="InterPro" id="IPR018365">
    <property type="entry name" value="Cell_cycle_FtsW-rel_CS"/>
</dbReference>
<keyword evidence="10 22" id="KW-1133">Transmembrane helix</keyword>
<evidence type="ECO:0000256" key="16">
    <source>
        <dbReference type="ARBA" id="ARBA00038053"/>
    </source>
</evidence>
<evidence type="ECO:0000256" key="5">
    <source>
        <dbReference type="ARBA" id="ARBA00022676"/>
    </source>
</evidence>
<feature type="transmembrane region" description="Helical" evidence="22">
    <location>
        <begin position="168"/>
        <end position="185"/>
    </location>
</feature>
<evidence type="ECO:0000256" key="19">
    <source>
        <dbReference type="ARBA" id="ARBA00044770"/>
    </source>
</evidence>
<dbReference type="PROSITE" id="PS00428">
    <property type="entry name" value="FTSW_RODA_SPOVE"/>
    <property type="match status" value="1"/>
</dbReference>
<keyword evidence="6" id="KW-0808">Transferase</keyword>
<feature type="transmembrane region" description="Helical" evidence="22">
    <location>
        <begin position="339"/>
        <end position="362"/>
    </location>
</feature>
<comment type="subcellular location">
    <subcellularLocation>
        <location evidence="1">Cell membrane</location>
        <topology evidence="1">Multi-pass membrane protein</topology>
    </subcellularLocation>
</comment>
<comment type="pathway">
    <text evidence="2">Cell wall biogenesis; peptidoglycan biosynthesis.</text>
</comment>
<evidence type="ECO:0000256" key="12">
    <source>
        <dbReference type="ARBA" id="ARBA00023306"/>
    </source>
</evidence>
<evidence type="ECO:0000256" key="14">
    <source>
        <dbReference type="ARBA" id="ARBA00032370"/>
    </source>
</evidence>
<keyword evidence="7 22" id="KW-0812">Transmembrane</keyword>
<keyword evidence="12" id="KW-0131">Cell cycle</keyword>
<feature type="transmembrane region" description="Helical" evidence="22">
    <location>
        <begin position="79"/>
        <end position="99"/>
    </location>
</feature>
<feature type="transmembrane region" description="Helical" evidence="22">
    <location>
        <begin position="143"/>
        <end position="162"/>
    </location>
</feature>
<keyword evidence="5" id="KW-0328">Glycosyltransferase</keyword>
<sequence>MKEKAIRKFKQMDWILIATIFALCSIGVLMVYSASLYLSYETTGDFHAFFKRQLIWLGLGCLVFWLASVFSYKAYGKWIKFIMLITVLLLIVVLIPGIGVERNFSRRWIGIGSFVVQPSEIAKLTMIIYFAHAYTKKQRVIENFKQGVIPPLIALGFVFLLILMQPDLGTASLILAACGTIVFCSGARWRHIFLLMGTALFMVLILAVSEPYRLKRITSFLDPYADPDGAGYQLINSFIAISSGGWTGQGLGLSSQKFGYLPEAHTDFIMAVIAEEFGLIGIYVVLGLYITFMIRGFLISRQVDDIFAKLLAIGITFKICIQMFLNLGAMSGLLPITGITLPFISYGGSSLVITLAMAGILVQLSTHRRQKLHVIEKQPIGEHVSI</sequence>
<keyword evidence="13" id="KW-0961">Cell wall biogenesis/degradation</keyword>
<feature type="transmembrane region" description="Helical" evidence="22">
    <location>
        <begin position="306"/>
        <end position="327"/>
    </location>
</feature>
<evidence type="ECO:0000256" key="20">
    <source>
        <dbReference type="ARBA" id="ARBA00049902"/>
    </source>
</evidence>
<evidence type="ECO:0000313" key="24">
    <source>
        <dbReference type="Proteomes" id="UP000809829"/>
    </source>
</evidence>
<dbReference type="NCBIfam" id="TIGR02614">
    <property type="entry name" value="ftsW"/>
    <property type="match status" value="1"/>
</dbReference>
<dbReference type="RefSeq" id="WP_205184467.1">
    <property type="nucleotide sequence ID" value="NZ_JAFBFC010000001.1"/>
</dbReference>
<feature type="transmembrane region" description="Helical" evidence="22">
    <location>
        <begin position="54"/>
        <end position="72"/>
    </location>
</feature>
<dbReference type="PANTHER" id="PTHR30474:SF2">
    <property type="entry name" value="PEPTIDOGLYCAN GLYCOSYLTRANSFERASE FTSW-RELATED"/>
    <property type="match status" value="1"/>
</dbReference>
<evidence type="ECO:0000256" key="2">
    <source>
        <dbReference type="ARBA" id="ARBA00004752"/>
    </source>
</evidence>
<evidence type="ECO:0000256" key="7">
    <source>
        <dbReference type="ARBA" id="ARBA00022692"/>
    </source>
</evidence>
<dbReference type="EMBL" id="JAFBFC010000001">
    <property type="protein sequence ID" value="MBM7702135.1"/>
    <property type="molecule type" value="Genomic_DNA"/>
</dbReference>
<evidence type="ECO:0000256" key="18">
    <source>
        <dbReference type="ARBA" id="ARBA00041418"/>
    </source>
</evidence>
<keyword evidence="24" id="KW-1185">Reference proteome</keyword>
<feature type="transmembrane region" description="Helical" evidence="22">
    <location>
        <begin position="111"/>
        <end position="131"/>
    </location>
</feature>
<dbReference type="InterPro" id="IPR013437">
    <property type="entry name" value="FtsW"/>
</dbReference>
<evidence type="ECO:0000256" key="8">
    <source>
        <dbReference type="ARBA" id="ARBA00022960"/>
    </source>
</evidence>
<evidence type="ECO:0000256" key="22">
    <source>
        <dbReference type="SAM" id="Phobius"/>
    </source>
</evidence>
<proteinExistence type="inferred from homology"/>
<feature type="transmembrane region" description="Helical" evidence="22">
    <location>
        <begin position="192"/>
        <end position="209"/>
    </location>
</feature>
<accession>A0ABS2QRN8</accession>
<evidence type="ECO:0000256" key="4">
    <source>
        <dbReference type="ARBA" id="ARBA00022618"/>
    </source>
</evidence>
<dbReference type="EC" id="2.4.99.28" evidence="19"/>
<feature type="transmembrane region" description="Helical" evidence="22">
    <location>
        <begin position="12"/>
        <end position="34"/>
    </location>
</feature>
<evidence type="ECO:0000256" key="1">
    <source>
        <dbReference type="ARBA" id="ARBA00004651"/>
    </source>
</evidence>
<comment type="function">
    <text evidence="21">Peptidoglycan polymerase that is essential for cell division.</text>
</comment>
<gene>
    <name evidence="23" type="ORF">JOC83_000961</name>
</gene>
<dbReference type="InterPro" id="IPR001182">
    <property type="entry name" value="FtsW/RodA"/>
</dbReference>
<evidence type="ECO:0000256" key="21">
    <source>
        <dbReference type="ARBA" id="ARBA00049966"/>
    </source>
</evidence>
<evidence type="ECO:0000256" key="11">
    <source>
        <dbReference type="ARBA" id="ARBA00023136"/>
    </source>
</evidence>
<organism evidence="23 24">
    <name type="scientific">Priestia iocasae</name>
    <dbReference type="NCBI Taxonomy" id="2291674"/>
    <lineage>
        <taxon>Bacteria</taxon>
        <taxon>Bacillati</taxon>
        <taxon>Bacillota</taxon>
        <taxon>Bacilli</taxon>
        <taxon>Bacillales</taxon>
        <taxon>Bacillaceae</taxon>
        <taxon>Priestia</taxon>
    </lineage>
</organism>
<keyword evidence="4 23" id="KW-0132">Cell division</keyword>
<comment type="similarity">
    <text evidence="16">Belongs to the SEDS family. FtsW subfamily.</text>
</comment>
<keyword evidence="9" id="KW-0573">Peptidoglycan synthesis</keyword>
<evidence type="ECO:0000256" key="9">
    <source>
        <dbReference type="ARBA" id="ARBA00022984"/>
    </source>
</evidence>
<comment type="catalytic activity">
    <reaction evidence="20">
        <text>[GlcNAc-(1-&gt;4)-Mur2Ac(oyl-L-Ala-gamma-D-Glu-L-Lys-D-Ala-D-Ala)](n)-di-trans,octa-cis-undecaprenyl diphosphate + beta-D-GlcNAc-(1-&gt;4)-Mur2Ac(oyl-L-Ala-gamma-D-Glu-L-Lys-D-Ala-D-Ala)-di-trans,octa-cis-undecaprenyl diphosphate = [GlcNAc-(1-&gt;4)-Mur2Ac(oyl-L-Ala-gamma-D-Glu-L-Lys-D-Ala-D-Ala)](n+1)-di-trans,octa-cis-undecaprenyl diphosphate + di-trans,octa-cis-undecaprenyl diphosphate + H(+)</text>
        <dbReference type="Rhea" id="RHEA:23708"/>
        <dbReference type="Rhea" id="RHEA-COMP:9602"/>
        <dbReference type="Rhea" id="RHEA-COMP:9603"/>
        <dbReference type="ChEBI" id="CHEBI:15378"/>
        <dbReference type="ChEBI" id="CHEBI:58405"/>
        <dbReference type="ChEBI" id="CHEBI:60033"/>
        <dbReference type="ChEBI" id="CHEBI:78435"/>
        <dbReference type="EC" id="2.4.99.28"/>
    </reaction>
</comment>
<keyword evidence="3" id="KW-1003">Cell membrane</keyword>
<comment type="caution">
    <text evidence="23">The sequence shown here is derived from an EMBL/GenBank/DDBJ whole genome shotgun (WGS) entry which is preliminary data.</text>
</comment>
<reference evidence="23 24" key="1">
    <citation type="submission" date="2021-01" db="EMBL/GenBank/DDBJ databases">
        <title>Genomic Encyclopedia of Type Strains, Phase IV (KMG-IV): sequencing the most valuable type-strain genomes for metagenomic binning, comparative biology and taxonomic classification.</title>
        <authorList>
            <person name="Goeker M."/>
        </authorList>
    </citation>
    <scope>NUCLEOTIDE SEQUENCE [LARGE SCALE GENOMIC DNA]</scope>
    <source>
        <strain evidence="23 24">DSM 104297</strain>
    </source>
</reference>
<dbReference type="Proteomes" id="UP000809829">
    <property type="component" value="Unassembled WGS sequence"/>
</dbReference>
<evidence type="ECO:0000256" key="6">
    <source>
        <dbReference type="ARBA" id="ARBA00022679"/>
    </source>
</evidence>
<keyword evidence="8" id="KW-0133">Cell shape</keyword>
<dbReference type="Pfam" id="PF01098">
    <property type="entry name" value="FTSW_RODA_SPOVE"/>
    <property type="match status" value="1"/>
</dbReference>
<evidence type="ECO:0000256" key="13">
    <source>
        <dbReference type="ARBA" id="ARBA00023316"/>
    </source>
</evidence>
<evidence type="ECO:0000313" key="23">
    <source>
        <dbReference type="EMBL" id="MBM7702135.1"/>
    </source>
</evidence>
<dbReference type="PANTHER" id="PTHR30474">
    <property type="entry name" value="CELL CYCLE PROTEIN"/>
    <property type="match status" value="1"/>
</dbReference>
<evidence type="ECO:0000256" key="10">
    <source>
        <dbReference type="ARBA" id="ARBA00022989"/>
    </source>
</evidence>
<dbReference type="GO" id="GO:0051301">
    <property type="term" value="P:cell division"/>
    <property type="evidence" value="ECO:0007669"/>
    <property type="project" value="UniProtKB-KW"/>
</dbReference>
<keyword evidence="11 22" id="KW-0472">Membrane</keyword>
<evidence type="ECO:0000256" key="3">
    <source>
        <dbReference type="ARBA" id="ARBA00022475"/>
    </source>
</evidence>
<protein>
    <recommendedName>
        <fullName evidence="17">Probable peptidoglycan glycosyltransferase FtsW</fullName>
        <ecNumber evidence="19">2.4.99.28</ecNumber>
    </recommendedName>
    <alternativeName>
        <fullName evidence="18">Cell division protein FtsW</fullName>
    </alternativeName>
    <alternativeName>
        <fullName evidence="15">Cell wall polymerase</fullName>
    </alternativeName>
    <alternativeName>
        <fullName evidence="14">Peptidoglycan polymerase</fullName>
    </alternativeName>
</protein>
<name>A0ABS2QRN8_9BACI</name>
<feature type="transmembrane region" description="Helical" evidence="22">
    <location>
        <begin position="268"/>
        <end position="294"/>
    </location>
</feature>